<dbReference type="Proteomes" id="UP000324639">
    <property type="component" value="Chromosome Bgt_-04"/>
</dbReference>
<feature type="non-terminal residue" evidence="1">
    <location>
        <position position="60"/>
    </location>
</feature>
<gene>
    <name evidence="1" type="ORF">BGT96224V316_LOCUS2642</name>
    <name evidence="2" type="ORF">BGT96224V316_LOCUS2644</name>
</gene>
<accession>A0A9X9LC17</accession>
<proteinExistence type="predicted"/>
<evidence type="ECO:0000313" key="3">
    <source>
        <dbReference type="Proteomes" id="UP000324639"/>
    </source>
</evidence>
<protein>
    <submittedName>
        <fullName evidence="1">Bgt-50686</fullName>
    </submittedName>
    <submittedName>
        <fullName evidence="2">Bgt-50690</fullName>
    </submittedName>
</protein>
<evidence type="ECO:0000313" key="2">
    <source>
        <dbReference type="EMBL" id="VCU41404.1"/>
    </source>
</evidence>
<evidence type="ECO:0000313" key="1">
    <source>
        <dbReference type="EMBL" id="VCU41402.1"/>
    </source>
</evidence>
<dbReference type="EMBL" id="LR026987">
    <property type="protein sequence ID" value="VCU41402.1"/>
    <property type="molecule type" value="Genomic_DNA"/>
</dbReference>
<name>A0A9X9LC17_BLUGR</name>
<organism evidence="1 3">
    <name type="scientific">Blumeria graminis f. sp. tritici</name>
    <dbReference type="NCBI Taxonomy" id="62690"/>
    <lineage>
        <taxon>Eukaryota</taxon>
        <taxon>Fungi</taxon>
        <taxon>Dikarya</taxon>
        <taxon>Ascomycota</taxon>
        <taxon>Pezizomycotina</taxon>
        <taxon>Leotiomycetes</taxon>
        <taxon>Erysiphales</taxon>
        <taxon>Erysiphaceae</taxon>
        <taxon>Blumeria</taxon>
    </lineage>
</organism>
<dbReference type="AlphaFoldDB" id="A0A9X9LC17"/>
<dbReference type="EMBL" id="LR026987">
    <property type="protein sequence ID" value="VCU41404.1"/>
    <property type="molecule type" value="Genomic_DNA"/>
</dbReference>
<reference evidence="1 3" key="1">
    <citation type="submission" date="2018-08" db="EMBL/GenBank/DDBJ databases">
        <authorList>
            <person name="Muller C M."/>
        </authorList>
    </citation>
    <scope>NUCLEOTIDE SEQUENCE [LARGE SCALE GENOMIC DNA]</scope>
</reference>
<feature type="non-terminal residue" evidence="1">
    <location>
        <position position="1"/>
    </location>
</feature>
<sequence>WPMKEKRKMINSMSTKMHSSQTDNIIKQVKHKPVKITRKARHVIYVMNLLDLIWMWRCRG</sequence>
<keyword evidence="3" id="KW-1185">Reference proteome</keyword>